<dbReference type="InterPro" id="IPR036866">
    <property type="entry name" value="RibonucZ/Hydroxyglut_hydro"/>
</dbReference>
<dbReference type="SMART" id="SM00849">
    <property type="entry name" value="Lactamase_B"/>
    <property type="match status" value="1"/>
</dbReference>
<keyword evidence="3" id="KW-1185">Reference proteome</keyword>
<evidence type="ECO:0000313" key="2">
    <source>
        <dbReference type="EMBL" id="OKS86285.1"/>
    </source>
</evidence>
<feature type="domain" description="Metallo-beta-lactamase" evidence="1">
    <location>
        <begin position="15"/>
        <end position="211"/>
    </location>
</feature>
<dbReference type="PANTHER" id="PTHR42951">
    <property type="entry name" value="METALLO-BETA-LACTAMASE DOMAIN-CONTAINING"/>
    <property type="match status" value="1"/>
</dbReference>
<proteinExistence type="predicted"/>
<gene>
    <name evidence="2" type="ORF">RG47T_1737</name>
</gene>
<reference evidence="2 3" key="1">
    <citation type="submission" date="2016-11" db="EMBL/GenBank/DDBJ databases">
        <title>Whole Genome Sequencing of Mucilaginibacter polytrichastri RG4-7(T) isolated from the moss sample.</title>
        <authorList>
            <person name="Li Y."/>
        </authorList>
    </citation>
    <scope>NUCLEOTIDE SEQUENCE [LARGE SCALE GENOMIC DNA]</scope>
    <source>
        <strain evidence="2 3">RG4-7</strain>
    </source>
</reference>
<dbReference type="CDD" id="cd07721">
    <property type="entry name" value="yflN-like_MBL-fold"/>
    <property type="match status" value="1"/>
</dbReference>
<dbReference type="OrthoDB" id="9802248at2"/>
<dbReference type="PANTHER" id="PTHR42951:SF17">
    <property type="entry name" value="METALLO-BETA-LACTAMASE DOMAIN-CONTAINING PROTEIN"/>
    <property type="match status" value="1"/>
</dbReference>
<dbReference type="Pfam" id="PF00753">
    <property type="entry name" value="Lactamase_B"/>
    <property type="match status" value="1"/>
</dbReference>
<dbReference type="STRING" id="1302689.RG47T_1737"/>
<dbReference type="InterPro" id="IPR001279">
    <property type="entry name" value="Metallo-B-lactamas"/>
</dbReference>
<organism evidence="2 3">
    <name type="scientific">Mucilaginibacter polytrichastri</name>
    <dbReference type="NCBI Taxonomy" id="1302689"/>
    <lineage>
        <taxon>Bacteria</taxon>
        <taxon>Pseudomonadati</taxon>
        <taxon>Bacteroidota</taxon>
        <taxon>Sphingobacteriia</taxon>
        <taxon>Sphingobacteriales</taxon>
        <taxon>Sphingobacteriaceae</taxon>
        <taxon>Mucilaginibacter</taxon>
    </lineage>
</organism>
<dbReference type="EMBL" id="MPPL01000001">
    <property type="protein sequence ID" value="OKS86285.1"/>
    <property type="molecule type" value="Genomic_DNA"/>
</dbReference>
<accession>A0A1Q5ZWY3</accession>
<dbReference type="RefSeq" id="WP_074488998.1">
    <property type="nucleotide sequence ID" value="NZ_FPAM01000013.1"/>
</dbReference>
<dbReference type="SUPFAM" id="SSF56281">
    <property type="entry name" value="Metallo-hydrolase/oxidoreductase"/>
    <property type="match status" value="1"/>
</dbReference>
<dbReference type="Proteomes" id="UP000186720">
    <property type="component" value="Unassembled WGS sequence"/>
</dbReference>
<evidence type="ECO:0000313" key="3">
    <source>
        <dbReference type="Proteomes" id="UP000186720"/>
    </source>
</evidence>
<evidence type="ECO:0000259" key="1">
    <source>
        <dbReference type="SMART" id="SM00849"/>
    </source>
</evidence>
<name>A0A1Q5ZWY3_9SPHI</name>
<comment type="caution">
    <text evidence="2">The sequence shown here is derived from an EMBL/GenBank/DDBJ whole genome shotgun (WGS) entry which is preliminary data.</text>
</comment>
<dbReference type="AlphaFoldDB" id="A0A1Q5ZWY3"/>
<dbReference type="Gene3D" id="3.60.15.10">
    <property type="entry name" value="Ribonuclease Z/Hydroxyacylglutathione hydrolase-like"/>
    <property type="match status" value="1"/>
</dbReference>
<protein>
    <recommendedName>
        <fullName evidence="1">Metallo-beta-lactamase domain-containing protein</fullName>
    </recommendedName>
</protein>
<dbReference type="InterPro" id="IPR050855">
    <property type="entry name" value="NDM-1-like"/>
</dbReference>
<sequence>MKRITDNIYQIGLGHVNVFVIDDDGLTLIGTGPKGSTGKIFNAIQRDGLDPYDIKQIILTHAHPDHAGSAEELKRKLRVPVLAHYHDAQIMKYGIGLRNEMNLTAGLKNWLIYQLIIKNNGIDIEPVDVDEQLNDNDLLPILGGTRVIHTPGHTKGHISLWCERQGVLIAGDLLSNTLGLDLSVINENREEGIHSILKVARLDFSKVVFGHGQPILKYASSIIKQAINYYNYSLI</sequence>